<evidence type="ECO:0000256" key="1">
    <source>
        <dbReference type="SAM" id="SignalP"/>
    </source>
</evidence>
<keyword evidence="3" id="KW-1185">Reference proteome</keyword>
<name>A0A6A5ZJT2_9PLEO</name>
<feature type="chain" id="PRO_5025545650" evidence="1">
    <location>
        <begin position="18"/>
        <end position="161"/>
    </location>
</feature>
<evidence type="ECO:0000313" key="3">
    <source>
        <dbReference type="Proteomes" id="UP000799770"/>
    </source>
</evidence>
<gene>
    <name evidence="2" type="ORF">BDV96DRAFT_312508</name>
</gene>
<dbReference type="AlphaFoldDB" id="A0A6A5ZJT2"/>
<dbReference type="OrthoDB" id="3800589at2759"/>
<protein>
    <submittedName>
        <fullName evidence="2">Uncharacterized protein</fullName>
    </submittedName>
</protein>
<accession>A0A6A5ZJT2</accession>
<dbReference type="EMBL" id="ML977314">
    <property type="protein sequence ID" value="KAF2119862.1"/>
    <property type="molecule type" value="Genomic_DNA"/>
</dbReference>
<sequence>MLAKPILLIGLAGHAFAGFAIETTTLEIPVPTNDAEASKLLAKASQLSSEGESLASSISDDPKYTSFWSVVDAFVATRTDVPPEVTQSTAIFDYTTAPDWYKALPTDAQQYYQGLQEAQYSIYHKVMDGAAGRPMARPTGVAGHMGGVVVAAAAVGAAVLM</sequence>
<organism evidence="2 3">
    <name type="scientific">Lophiotrema nucula</name>
    <dbReference type="NCBI Taxonomy" id="690887"/>
    <lineage>
        <taxon>Eukaryota</taxon>
        <taxon>Fungi</taxon>
        <taxon>Dikarya</taxon>
        <taxon>Ascomycota</taxon>
        <taxon>Pezizomycotina</taxon>
        <taxon>Dothideomycetes</taxon>
        <taxon>Pleosporomycetidae</taxon>
        <taxon>Pleosporales</taxon>
        <taxon>Lophiotremataceae</taxon>
        <taxon>Lophiotrema</taxon>
    </lineage>
</organism>
<reference evidence="2" key="1">
    <citation type="journal article" date="2020" name="Stud. Mycol.">
        <title>101 Dothideomycetes genomes: a test case for predicting lifestyles and emergence of pathogens.</title>
        <authorList>
            <person name="Haridas S."/>
            <person name="Albert R."/>
            <person name="Binder M."/>
            <person name="Bloem J."/>
            <person name="Labutti K."/>
            <person name="Salamov A."/>
            <person name="Andreopoulos B."/>
            <person name="Baker S."/>
            <person name="Barry K."/>
            <person name="Bills G."/>
            <person name="Bluhm B."/>
            <person name="Cannon C."/>
            <person name="Castanera R."/>
            <person name="Culley D."/>
            <person name="Daum C."/>
            <person name="Ezra D."/>
            <person name="Gonzalez J."/>
            <person name="Henrissat B."/>
            <person name="Kuo A."/>
            <person name="Liang C."/>
            <person name="Lipzen A."/>
            <person name="Lutzoni F."/>
            <person name="Magnuson J."/>
            <person name="Mondo S."/>
            <person name="Nolan M."/>
            <person name="Ohm R."/>
            <person name="Pangilinan J."/>
            <person name="Park H.-J."/>
            <person name="Ramirez L."/>
            <person name="Alfaro M."/>
            <person name="Sun H."/>
            <person name="Tritt A."/>
            <person name="Yoshinaga Y."/>
            <person name="Zwiers L.-H."/>
            <person name="Turgeon B."/>
            <person name="Goodwin S."/>
            <person name="Spatafora J."/>
            <person name="Crous P."/>
            <person name="Grigoriev I."/>
        </authorList>
    </citation>
    <scope>NUCLEOTIDE SEQUENCE</scope>
    <source>
        <strain evidence="2">CBS 627.86</strain>
    </source>
</reference>
<keyword evidence="1" id="KW-0732">Signal</keyword>
<proteinExistence type="predicted"/>
<evidence type="ECO:0000313" key="2">
    <source>
        <dbReference type="EMBL" id="KAF2119862.1"/>
    </source>
</evidence>
<feature type="signal peptide" evidence="1">
    <location>
        <begin position="1"/>
        <end position="17"/>
    </location>
</feature>
<dbReference type="Proteomes" id="UP000799770">
    <property type="component" value="Unassembled WGS sequence"/>
</dbReference>